<comment type="catalytic activity">
    <reaction evidence="11">
        <text>(4S)-4-hydroxy-2-oxoglutarate = glyoxylate + pyruvate</text>
        <dbReference type="Rhea" id="RHEA:35639"/>
        <dbReference type="ChEBI" id="CHEBI:15361"/>
        <dbReference type="ChEBI" id="CHEBI:36655"/>
        <dbReference type="ChEBI" id="CHEBI:71685"/>
        <dbReference type="EC" id="4.1.3.16"/>
    </reaction>
</comment>
<sequence length="334" mass="36396">MNCLLRNLQKDCAKLLRNVASCRHKSDNTAGGVGVSELDISGIYPPIPTPFHPDESIAYDQLENNFNIWNKIPLKGYVVEGSNGEYTYLSPDERVEVVSKAVKLADKDKLIIAGSGCESTRDTIEMTRKMADAGADAVLVVTPCYFKGRMTNESLIQHYTRVADTSSIPVILYSVPANTGIDLSPEVIVHLAPHPNIIGMKDSAGDITKLASLVFKTKNKNFQVLAGSAGFLLPAYTVGCVGGVCALANILGKELCQLVDLFHAGRYQEALDLQYRCIAPNSAITKQYGVAGLKKAMEWFGYYGGPTRSPLLPVSQAEEKVIRNSFTQNNFLKN</sequence>
<dbReference type="PANTHER" id="PTHR12128">
    <property type="entry name" value="DIHYDRODIPICOLINATE SYNTHASE"/>
    <property type="match status" value="1"/>
</dbReference>
<comment type="catalytic activity">
    <reaction evidence="10">
        <text>(4R)-4-hydroxy-2-oxoglutarate = glyoxylate + pyruvate</text>
        <dbReference type="Rhea" id="RHEA:30687"/>
        <dbReference type="ChEBI" id="CHEBI:15361"/>
        <dbReference type="ChEBI" id="CHEBI:36655"/>
        <dbReference type="ChEBI" id="CHEBI:62213"/>
        <dbReference type="EC" id="4.1.3.16"/>
    </reaction>
</comment>
<evidence type="ECO:0000256" key="11">
    <source>
        <dbReference type="ARBA" id="ARBA00033613"/>
    </source>
</evidence>
<dbReference type="GO" id="GO:0008840">
    <property type="term" value="F:4-hydroxy-tetrahydrodipicolinate synthase activity"/>
    <property type="evidence" value="ECO:0007669"/>
    <property type="project" value="TreeGrafter"/>
</dbReference>
<gene>
    <name evidence="15" type="ORF">LOTGIDRAFT_211287</name>
</gene>
<dbReference type="OrthoDB" id="191315at2759"/>
<evidence type="ECO:0000313" key="16">
    <source>
        <dbReference type="Proteomes" id="UP000030746"/>
    </source>
</evidence>
<evidence type="ECO:0000313" key="15">
    <source>
        <dbReference type="EMBL" id="ESO82620.1"/>
    </source>
</evidence>
<dbReference type="SUPFAM" id="SSF51569">
    <property type="entry name" value="Aldolase"/>
    <property type="match status" value="1"/>
</dbReference>
<feature type="active site" description="Proton donor/acceptor" evidence="13">
    <location>
        <position position="173"/>
    </location>
</feature>
<dbReference type="KEGG" id="lgi:LOTGIDRAFT_211287"/>
<dbReference type="RefSeq" id="XP_009066425.1">
    <property type="nucleotide sequence ID" value="XM_009068177.1"/>
</dbReference>
<evidence type="ECO:0000256" key="3">
    <source>
        <dbReference type="ARBA" id="ARBA00011881"/>
    </source>
</evidence>
<dbReference type="PROSITE" id="PS00666">
    <property type="entry name" value="DHDPS_2"/>
    <property type="match status" value="1"/>
</dbReference>
<evidence type="ECO:0000256" key="10">
    <source>
        <dbReference type="ARBA" id="ARBA00033610"/>
    </source>
</evidence>
<dbReference type="GO" id="GO:0044281">
    <property type="term" value="P:small molecule metabolic process"/>
    <property type="evidence" value="ECO:0007669"/>
    <property type="project" value="UniProtKB-ARBA"/>
</dbReference>
<dbReference type="Pfam" id="PF00701">
    <property type="entry name" value="DHDPS"/>
    <property type="match status" value="1"/>
</dbReference>
<comment type="function">
    <text evidence="1">Catalyzes the final step in the metabolic pathway of hydroxyproline.</text>
</comment>
<feature type="active site" description="Schiff-base intermediate with substrate" evidence="13">
    <location>
        <position position="201"/>
    </location>
</feature>
<evidence type="ECO:0000256" key="2">
    <source>
        <dbReference type="ARBA" id="ARBA00007592"/>
    </source>
</evidence>
<evidence type="ECO:0000256" key="1">
    <source>
        <dbReference type="ARBA" id="ARBA00002577"/>
    </source>
</evidence>
<evidence type="ECO:0000256" key="12">
    <source>
        <dbReference type="PIRNR" id="PIRNR001365"/>
    </source>
</evidence>
<evidence type="ECO:0000256" key="13">
    <source>
        <dbReference type="PIRSR" id="PIRSR001365-1"/>
    </source>
</evidence>
<dbReference type="Proteomes" id="UP000030746">
    <property type="component" value="Unassembled WGS sequence"/>
</dbReference>
<keyword evidence="16" id="KW-1185">Reference proteome</keyword>
<dbReference type="STRING" id="225164.V3ZJR7"/>
<proteinExistence type="inferred from homology"/>
<feature type="binding site" evidence="14">
    <location>
        <position position="244"/>
    </location>
    <ligand>
        <name>pyruvate</name>
        <dbReference type="ChEBI" id="CHEBI:15361"/>
    </ligand>
</feature>
<evidence type="ECO:0000256" key="8">
    <source>
        <dbReference type="ARBA" id="ARBA00030874"/>
    </source>
</evidence>
<dbReference type="CDD" id="cd00408">
    <property type="entry name" value="DHDPS-like"/>
    <property type="match status" value="1"/>
</dbReference>
<comment type="subunit">
    <text evidence="3">Homotetramer.</text>
</comment>
<evidence type="ECO:0000256" key="6">
    <source>
        <dbReference type="ARBA" id="ARBA00023239"/>
    </source>
</evidence>
<protein>
    <recommendedName>
        <fullName evidence="5">4-hydroxy-2-oxoglutarate aldolase, mitochondrial</fullName>
        <ecNumber evidence="4">4.1.3.16</ecNumber>
    </recommendedName>
    <alternativeName>
        <fullName evidence="9">Dihydrodipicolinate synthase-like</fullName>
    </alternativeName>
    <alternativeName>
        <fullName evidence="8">Probable 2-keto-4-hydroxyglutarate aldolase</fullName>
    </alternativeName>
</protein>
<reference evidence="15 16" key="1">
    <citation type="journal article" date="2013" name="Nature">
        <title>Insights into bilaterian evolution from three spiralian genomes.</title>
        <authorList>
            <person name="Simakov O."/>
            <person name="Marletaz F."/>
            <person name="Cho S.J."/>
            <person name="Edsinger-Gonzales E."/>
            <person name="Havlak P."/>
            <person name="Hellsten U."/>
            <person name="Kuo D.H."/>
            <person name="Larsson T."/>
            <person name="Lv J."/>
            <person name="Arendt D."/>
            <person name="Savage R."/>
            <person name="Osoegawa K."/>
            <person name="de Jong P."/>
            <person name="Grimwood J."/>
            <person name="Chapman J.A."/>
            <person name="Shapiro H."/>
            <person name="Aerts A."/>
            <person name="Otillar R.P."/>
            <person name="Terry A.Y."/>
            <person name="Boore J.L."/>
            <person name="Grigoriev I.V."/>
            <person name="Lindberg D.R."/>
            <person name="Seaver E.C."/>
            <person name="Weisblat D.A."/>
            <person name="Putnam N.H."/>
            <person name="Rokhsar D.S."/>
        </authorList>
    </citation>
    <scope>NUCLEOTIDE SEQUENCE [LARGE SCALE GENOMIC DNA]</scope>
</reference>
<dbReference type="PRINTS" id="PR00146">
    <property type="entry name" value="DHPICSNTHASE"/>
</dbReference>
<dbReference type="OMA" id="GMDACVP"/>
<dbReference type="InterPro" id="IPR013785">
    <property type="entry name" value="Aldolase_TIM"/>
</dbReference>
<comment type="similarity">
    <text evidence="2 12">Belongs to the DapA family.</text>
</comment>
<name>V3ZJR7_LOTGI</name>
<dbReference type="InterPro" id="IPR020625">
    <property type="entry name" value="Schiff_base-form_aldolases_AS"/>
</dbReference>
<dbReference type="Gene3D" id="3.20.20.70">
    <property type="entry name" value="Aldolase class I"/>
    <property type="match status" value="1"/>
</dbReference>
<dbReference type="GO" id="GO:0008700">
    <property type="term" value="F:(R,S)-4-hydroxy-2-oxoglutarate aldolase activity"/>
    <property type="evidence" value="ECO:0007669"/>
    <property type="project" value="UniProtKB-EC"/>
</dbReference>
<keyword evidence="7" id="KW-0704">Schiff base</keyword>
<evidence type="ECO:0000256" key="9">
    <source>
        <dbReference type="ARBA" id="ARBA00032879"/>
    </source>
</evidence>
<dbReference type="PANTHER" id="PTHR12128:SF66">
    <property type="entry name" value="4-HYDROXY-2-OXOGLUTARATE ALDOLASE, MITOCHONDRIAL"/>
    <property type="match status" value="1"/>
</dbReference>
<dbReference type="CTD" id="20246280"/>
<dbReference type="PIRSF" id="PIRSF001365">
    <property type="entry name" value="DHDPS"/>
    <property type="match status" value="1"/>
</dbReference>
<accession>V3ZJR7</accession>
<organism evidence="15 16">
    <name type="scientific">Lottia gigantea</name>
    <name type="common">Giant owl limpet</name>
    <dbReference type="NCBI Taxonomy" id="225164"/>
    <lineage>
        <taxon>Eukaryota</taxon>
        <taxon>Metazoa</taxon>
        <taxon>Spiralia</taxon>
        <taxon>Lophotrochozoa</taxon>
        <taxon>Mollusca</taxon>
        <taxon>Gastropoda</taxon>
        <taxon>Patellogastropoda</taxon>
        <taxon>Lottioidea</taxon>
        <taxon>Lottiidae</taxon>
        <taxon>Lottia</taxon>
    </lineage>
</organism>
<dbReference type="HOGENOM" id="CLU_049343_0_1_1"/>
<evidence type="ECO:0000256" key="4">
    <source>
        <dbReference type="ARBA" id="ARBA00012215"/>
    </source>
</evidence>
<evidence type="ECO:0000256" key="7">
    <source>
        <dbReference type="ARBA" id="ARBA00023270"/>
    </source>
</evidence>
<evidence type="ECO:0000256" key="14">
    <source>
        <dbReference type="PIRSR" id="PIRSR001365-2"/>
    </source>
</evidence>
<dbReference type="GeneID" id="20246280"/>
<dbReference type="AlphaFoldDB" id="V3ZJR7"/>
<dbReference type="EMBL" id="KB203854">
    <property type="protein sequence ID" value="ESO82620.1"/>
    <property type="molecule type" value="Genomic_DNA"/>
</dbReference>
<dbReference type="EC" id="4.1.3.16" evidence="4"/>
<keyword evidence="6 12" id="KW-0456">Lyase</keyword>
<dbReference type="SMART" id="SM01130">
    <property type="entry name" value="DHDPS"/>
    <property type="match status" value="1"/>
</dbReference>
<dbReference type="InterPro" id="IPR002220">
    <property type="entry name" value="DapA-like"/>
</dbReference>
<evidence type="ECO:0000256" key="5">
    <source>
        <dbReference type="ARBA" id="ARBA00018425"/>
    </source>
</evidence>